<keyword evidence="4" id="KW-1185">Reference proteome</keyword>
<sequence>MRTALTRGGVGVAALAVAASTVFIASPASAAPGEGTLTVTWFEDRYTDGIYDTTPTNPAGEKDQLRQSGSYLYLQTADDAWFGAPQRADGSYVFPDVPIGEADLYVVDPTGTNQNAFWDATEGAPEFMPQSNVSFTDGTFLHEDGTRTTGLSGPSSSAGRLTVNIAEEATTTRLVGMAGIGANAEVTVDGERTTGVAELSFLSNGTALPATEWDTGRFFAARGTDLAKLVPGEIGIAVDVDPRRYRIESVTAGSNIDTTLSIPLTQTDGVWTMETSALVRYFDSVVFKVALAPVALTDLTVTYFADNVLDGVYDPTLESSTGYSDEKRTTDYLYLHDSQGQWWATTANADGDFVFTDVPAGAATLHLTVPDPYVSTSVWDATDVTSLTEVRPVPQAPITFTGGTYLAPDGTEAPIIATDRLTAAVPLNLVEGEDAVEAGLASADQSAVVVDASGEPVTGATVELLANGTPLESTLLDGVYYSANLAAGVYGVRVTAPAGFQVTSVRALSALTGEELIVEGPAAAPTGVWTVSSDQLARNFDGVEWEVAVAALPVVIPGDGAQPGTGAGTGTAGSVKGSLASTGADAIGASIAGGSALLLLLAGAAALLIRRRAAQ</sequence>
<keyword evidence="1" id="KW-0472">Membrane</keyword>
<name>A0A2M9CNV1_9MICO</name>
<keyword evidence="1" id="KW-0812">Transmembrane</keyword>
<feature type="chain" id="PRO_5014838382" description="Alpha-amylase" evidence="2">
    <location>
        <begin position="31"/>
        <end position="615"/>
    </location>
</feature>
<dbReference type="InterPro" id="IPR013783">
    <property type="entry name" value="Ig-like_fold"/>
</dbReference>
<keyword evidence="2" id="KW-0732">Signal</keyword>
<dbReference type="SUPFAM" id="SSF49478">
    <property type="entry name" value="Cna protein B-type domain"/>
    <property type="match status" value="1"/>
</dbReference>
<dbReference type="Gene3D" id="2.60.40.10">
    <property type="entry name" value="Immunoglobulins"/>
    <property type="match status" value="1"/>
</dbReference>
<evidence type="ECO:0000313" key="4">
    <source>
        <dbReference type="Proteomes" id="UP000228758"/>
    </source>
</evidence>
<protein>
    <recommendedName>
        <fullName evidence="5">Alpha-amylase</fullName>
    </recommendedName>
</protein>
<evidence type="ECO:0000313" key="3">
    <source>
        <dbReference type="EMBL" id="PJJ73595.1"/>
    </source>
</evidence>
<feature type="transmembrane region" description="Helical" evidence="1">
    <location>
        <begin position="586"/>
        <end position="609"/>
    </location>
</feature>
<dbReference type="EMBL" id="PGFF01000001">
    <property type="protein sequence ID" value="PJJ73595.1"/>
    <property type="molecule type" value="Genomic_DNA"/>
</dbReference>
<dbReference type="AlphaFoldDB" id="A0A2M9CNV1"/>
<evidence type="ECO:0000256" key="1">
    <source>
        <dbReference type="SAM" id="Phobius"/>
    </source>
</evidence>
<comment type="caution">
    <text evidence="3">The sequence shown here is derived from an EMBL/GenBank/DDBJ whole genome shotgun (WGS) entry which is preliminary data.</text>
</comment>
<dbReference type="RefSeq" id="WP_100365660.1">
    <property type="nucleotide sequence ID" value="NZ_PGFF01000001.1"/>
</dbReference>
<dbReference type="Proteomes" id="UP000228758">
    <property type="component" value="Unassembled WGS sequence"/>
</dbReference>
<evidence type="ECO:0008006" key="5">
    <source>
        <dbReference type="Google" id="ProtNLM"/>
    </source>
</evidence>
<accession>A0A2M9CNV1</accession>
<proteinExistence type="predicted"/>
<keyword evidence="1" id="KW-1133">Transmembrane helix</keyword>
<feature type="signal peptide" evidence="2">
    <location>
        <begin position="1"/>
        <end position="30"/>
    </location>
</feature>
<reference evidence="3 4" key="1">
    <citation type="submission" date="2017-11" db="EMBL/GenBank/DDBJ databases">
        <title>Genomic Encyclopedia of Archaeal and Bacterial Type Strains, Phase II (KMG-II): From Individual Species to Whole Genera.</title>
        <authorList>
            <person name="Goeker M."/>
        </authorList>
    </citation>
    <scope>NUCLEOTIDE SEQUENCE [LARGE SCALE GENOMIC DNA]</scope>
    <source>
        <strain evidence="3 4">DSM 27393</strain>
    </source>
</reference>
<organism evidence="3 4">
    <name type="scientific">Diaminobutyricimonas aerilata</name>
    <dbReference type="NCBI Taxonomy" id="1162967"/>
    <lineage>
        <taxon>Bacteria</taxon>
        <taxon>Bacillati</taxon>
        <taxon>Actinomycetota</taxon>
        <taxon>Actinomycetes</taxon>
        <taxon>Micrococcales</taxon>
        <taxon>Microbacteriaceae</taxon>
        <taxon>Diaminobutyricimonas</taxon>
    </lineage>
</organism>
<evidence type="ECO:0000256" key="2">
    <source>
        <dbReference type="SAM" id="SignalP"/>
    </source>
</evidence>
<gene>
    <name evidence="3" type="ORF">CLV46_3188</name>
</gene>
<dbReference type="OrthoDB" id="9770043at2"/>
<dbReference type="GO" id="GO:0005975">
    <property type="term" value="P:carbohydrate metabolic process"/>
    <property type="evidence" value="ECO:0007669"/>
    <property type="project" value="UniProtKB-ARBA"/>
</dbReference>